<evidence type="ECO:0000313" key="1">
    <source>
        <dbReference type="EMBL" id="GFS90873.1"/>
    </source>
</evidence>
<reference evidence="1" key="1">
    <citation type="submission" date="2020-08" db="EMBL/GenBank/DDBJ databases">
        <title>Multicomponent nature underlies the extraordinary mechanical properties of spider dragline silk.</title>
        <authorList>
            <person name="Kono N."/>
            <person name="Nakamura H."/>
            <person name="Mori M."/>
            <person name="Yoshida Y."/>
            <person name="Ohtoshi R."/>
            <person name="Malay A.D."/>
            <person name="Moran D.A.P."/>
            <person name="Tomita M."/>
            <person name="Numata K."/>
            <person name="Arakawa K."/>
        </authorList>
    </citation>
    <scope>NUCLEOTIDE SEQUENCE</scope>
</reference>
<protein>
    <submittedName>
        <fullName evidence="1">Uncharacterized protein</fullName>
    </submittedName>
</protein>
<accession>A0A8X6T9K1</accession>
<proteinExistence type="predicted"/>
<evidence type="ECO:0000313" key="2">
    <source>
        <dbReference type="Proteomes" id="UP000887013"/>
    </source>
</evidence>
<dbReference type="Proteomes" id="UP000887013">
    <property type="component" value="Unassembled WGS sequence"/>
</dbReference>
<organism evidence="1 2">
    <name type="scientific">Nephila pilipes</name>
    <name type="common">Giant wood spider</name>
    <name type="synonym">Nephila maculata</name>
    <dbReference type="NCBI Taxonomy" id="299642"/>
    <lineage>
        <taxon>Eukaryota</taxon>
        <taxon>Metazoa</taxon>
        <taxon>Ecdysozoa</taxon>
        <taxon>Arthropoda</taxon>
        <taxon>Chelicerata</taxon>
        <taxon>Arachnida</taxon>
        <taxon>Araneae</taxon>
        <taxon>Araneomorphae</taxon>
        <taxon>Entelegynae</taxon>
        <taxon>Araneoidea</taxon>
        <taxon>Nephilidae</taxon>
        <taxon>Nephila</taxon>
    </lineage>
</organism>
<sequence length="100" mass="11304">MSHFVITDLRALYCSGNHRHNVIAKTMDFTAKNTVFYHYSKYRLPQIVVATGDRNLLTTGLSSSPLLSRYAPTERPSHYLGINEPSHTLLMLLDYTATST</sequence>
<dbReference type="EMBL" id="BMAW01099610">
    <property type="protein sequence ID" value="GFS90873.1"/>
    <property type="molecule type" value="Genomic_DNA"/>
</dbReference>
<gene>
    <name evidence="1" type="ORF">NPIL_523771</name>
</gene>
<comment type="caution">
    <text evidence="1">The sequence shown here is derived from an EMBL/GenBank/DDBJ whole genome shotgun (WGS) entry which is preliminary data.</text>
</comment>
<dbReference type="AlphaFoldDB" id="A0A8X6T9K1"/>
<keyword evidence="2" id="KW-1185">Reference proteome</keyword>
<name>A0A8X6T9K1_NEPPI</name>